<name>A0A7C4CBF4_UNCW3</name>
<accession>A0A7C4CBF4</accession>
<organism evidence="2">
    <name type="scientific">candidate division WOR-3 bacterium</name>
    <dbReference type="NCBI Taxonomy" id="2052148"/>
    <lineage>
        <taxon>Bacteria</taxon>
        <taxon>Bacteria division WOR-3</taxon>
    </lineage>
</organism>
<dbReference type="AlphaFoldDB" id="A0A7C4CBF4"/>
<evidence type="ECO:0000256" key="1">
    <source>
        <dbReference type="SAM" id="Phobius"/>
    </source>
</evidence>
<protein>
    <recommendedName>
        <fullName evidence="3">CvpA family protein</fullName>
    </recommendedName>
</protein>
<sequence length="162" mass="16997">MTLGIVLGAAVIQAVRAGKAGGMGLPLFEGAGVIVAAAGATGLSGPLAQALSMQKATVMIVLFVVFGVLAFVIGRLLFSATNWSFQSMDGFFGFVWGVAMGWAIAHMVLRIMIESQGTNGPVATGMDNAIIAREVFQFRTWNSLMQLLFKAKLGPEFNPDVG</sequence>
<feature type="transmembrane region" description="Helical" evidence="1">
    <location>
        <begin position="90"/>
        <end position="109"/>
    </location>
</feature>
<evidence type="ECO:0000313" key="2">
    <source>
        <dbReference type="EMBL" id="HGK28551.1"/>
    </source>
</evidence>
<keyword evidence="1" id="KW-0472">Membrane</keyword>
<dbReference type="EMBL" id="DSUT01000132">
    <property type="protein sequence ID" value="HGK28551.1"/>
    <property type="molecule type" value="Genomic_DNA"/>
</dbReference>
<evidence type="ECO:0008006" key="3">
    <source>
        <dbReference type="Google" id="ProtNLM"/>
    </source>
</evidence>
<reference evidence="2" key="1">
    <citation type="journal article" date="2020" name="mSystems">
        <title>Genome- and Community-Level Interaction Insights into Carbon Utilization and Element Cycling Functions of Hydrothermarchaeota in Hydrothermal Sediment.</title>
        <authorList>
            <person name="Zhou Z."/>
            <person name="Liu Y."/>
            <person name="Xu W."/>
            <person name="Pan J."/>
            <person name="Luo Z.H."/>
            <person name="Li M."/>
        </authorList>
    </citation>
    <scope>NUCLEOTIDE SEQUENCE [LARGE SCALE GENOMIC DNA]</scope>
    <source>
        <strain evidence="2">SpSt-488</strain>
    </source>
</reference>
<feature type="transmembrane region" description="Helical" evidence="1">
    <location>
        <begin position="60"/>
        <end position="78"/>
    </location>
</feature>
<proteinExistence type="predicted"/>
<keyword evidence="1" id="KW-1133">Transmembrane helix</keyword>
<feature type="transmembrane region" description="Helical" evidence="1">
    <location>
        <begin position="27"/>
        <end position="48"/>
    </location>
</feature>
<gene>
    <name evidence="2" type="ORF">ENS41_06305</name>
</gene>
<comment type="caution">
    <text evidence="2">The sequence shown here is derived from an EMBL/GenBank/DDBJ whole genome shotgun (WGS) entry which is preliminary data.</text>
</comment>
<keyword evidence="1" id="KW-0812">Transmembrane</keyword>